<name>A0A3A1WG43_9HYPH</name>
<keyword evidence="2" id="KW-1185">Reference proteome</keyword>
<reference evidence="2" key="1">
    <citation type="submission" date="2018-09" db="EMBL/GenBank/DDBJ databases">
        <authorList>
            <person name="Tuo L."/>
        </authorList>
    </citation>
    <scope>NUCLEOTIDE SEQUENCE [LARGE SCALE GENOMIC DNA]</scope>
    <source>
        <strain evidence="2">M2BS4Y-1</strain>
    </source>
</reference>
<gene>
    <name evidence="1" type="ORF">D3218_15190</name>
</gene>
<protein>
    <submittedName>
        <fullName evidence="1">Uncharacterized protein</fullName>
    </submittedName>
</protein>
<comment type="caution">
    <text evidence="1">The sequence shown here is derived from an EMBL/GenBank/DDBJ whole genome shotgun (WGS) entry which is preliminary data.</text>
</comment>
<evidence type="ECO:0000313" key="1">
    <source>
        <dbReference type="EMBL" id="RIX99117.1"/>
    </source>
</evidence>
<dbReference type="AlphaFoldDB" id="A0A3A1WG43"/>
<accession>A0A3A1WG43</accession>
<dbReference type="Proteomes" id="UP000265750">
    <property type="component" value="Unassembled WGS sequence"/>
</dbReference>
<evidence type="ECO:0000313" key="2">
    <source>
        <dbReference type="Proteomes" id="UP000265750"/>
    </source>
</evidence>
<dbReference type="EMBL" id="QYRN01000008">
    <property type="protein sequence ID" value="RIX99117.1"/>
    <property type="molecule type" value="Genomic_DNA"/>
</dbReference>
<proteinExistence type="predicted"/>
<sequence>MEGATLSIGPGGLVMFVQFSDPTSVEVADLRRGKLDIGILTVGGTGILLTRFGAAMDTPRFPPQDAIVLECPFHIGLLPPDQRHLPTREGGLSLALTIIVQDQYGTQRGGRHLGLAIPTAEAIERIVARQAKEAARPGWTRASHDAEVDRFYERNPDIGRAADRLFAKAWARETVQ</sequence>
<organism evidence="1 2">
    <name type="scientific">Aureimonas flava</name>
    <dbReference type="NCBI Taxonomy" id="2320271"/>
    <lineage>
        <taxon>Bacteria</taxon>
        <taxon>Pseudomonadati</taxon>
        <taxon>Pseudomonadota</taxon>
        <taxon>Alphaproteobacteria</taxon>
        <taxon>Hyphomicrobiales</taxon>
        <taxon>Aurantimonadaceae</taxon>
        <taxon>Aureimonas</taxon>
    </lineage>
</organism>